<proteinExistence type="predicted"/>
<keyword evidence="2" id="KW-1185">Reference proteome</keyword>
<sequence length="47" mass="5065">MKSRFLLPGALFITTLVVLVLIIPLAQGPSLRSHDEALRQAFGTGTD</sequence>
<name>A0AA50CMN2_9HYPH</name>
<evidence type="ECO:0000313" key="1">
    <source>
        <dbReference type="EMBL" id="WLR98091.1"/>
    </source>
</evidence>
<accession>A0AA50CMN2</accession>
<dbReference type="RefSeq" id="WP_160869614.1">
    <property type="nucleotide sequence ID" value="NZ_CP132302.1"/>
</dbReference>
<gene>
    <name evidence="1" type="ORF">Q9313_03420</name>
</gene>
<evidence type="ECO:0000313" key="2">
    <source>
        <dbReference type="Proteomes" id="UP001234585"/>
    </source>
</evidence>
<reference evidence="1 2" key="1">
    <citation type="submission" date="2023-08" db="EMBL/GenBank/DDBJ databases">
        <title>Pathogen: clinical or host-associated sample.</title>
        <authorList>
            <person name="Hergert J."/>
            <person name="Casey R."/>
            <person name="Wagner J."/>
            <person name="Young E.L."/>
            <person name="Oakeson K.F."/>
        </authorList>
    </citation>
    <scope>NUCLEOTIDE SEQUENCE [LARGE SCALE GENOMIC DNA]</scope>
    <source>
        <strain evidence="1 2">1760953</strain>
    </source>
</reference>
<protein>
    <submittedName>
        <fullName evidence="1">Uncharacterized protein</fullName>
    </submittedName>
</protein>
<dbReference type="AlphaFoldDB" id="A0AA50CMN2"/>
<organism evidence="1 2">
    <name type="scientific">Shinella sumterensis</name>
    <dbReference type="NCBI Taxonomy" id="1967501"/>
    <lineage>
        <taxon>Bacteria</taxon>
        <taxon>Pseudomonadati</taxon>
        <taxon>Pseudomonadota</taxon>
        <taxon>Alphaproteobacteria</taxon>
        <taxon>Hyphomicrobiales</taxon>
        <taxon>Rhizobiaceae</taxon>
        <taxon>Shinella</taxon>
    </lineage>
</organism>
<dbReference type="Proteomes" id="UP001234585">
    <property type="component" value="Chromosome"/>
</dbReference>
<dbReference type="EMBL" id="CP132302">
    <property type="protein sequence ID" value="WLR98091.1"/>
    <property type="molecule type" value="Genomic_DNA"/>
</dbReference>